<accession>A0AAI9YFE2</accession>
<comment type="caution">
    <text evidence="1">The sequence shown here is derived from an EMBL/GenBank/DDBJ whole genome shotgun (WGS) entry which is preliminary data.</text>
</comment>
<keyword evidence="2" id="KW-1185">Reference proteome</keyword>
<sequence length="86" mass="9779">MHHFNAADNHPEAASRWVSWIPMAGRMRSRHLSESLGSFGNPLPWIRNQQHNKNTMGPSAAFAMVRFFLLSYGYEQGYLQPHGLPA</sequence>
<gene>
    <name evidence="1" type="ORF">CCOS01_16685</name>
</gene>
<name>A0AAI9YFE2_9PEZI</name>
<dbReference type="GeneID" id="85348368"/>
<dbReference type="EMBL" id="MOOE01000032">
    <property type="protein sequence ID" value="KAK1505995.1"/>
    <property type="molecule type" value="Genomic_DNA"/>
</dbReference>
<proteinExistence type="predicted"/>
<dbReference type="RefSeq" id="XP_060304709.1">
    <property type="nucleotide sequence ID" value="XM_060464821.1"/>
</dbReference>
<evidence type="ECO:0000313" key="1">
    <source>
        <dbReference type="EMBL" id="KAK1505995.1"/>
    </source>
</evidence>
<reference evidence="1 2" key="1">
    <citation type="submission" date="2016-10" db="EMBL/GenBank/DDBJ databases">
        <title>The genome sequence of Colletotrichum fioriniae PJ7.</title>
        <authorList>
            <person name="Baroncelli R."/>
        </authorList>
    </citation>
    <scope>NUCLEOTIDE SEQUENCE [LARGE SCALE GENOMIC DNA]</scope>
    <source>
        <strain evidence="1 2">IMI 309622</strain>
    </source>
</reference>
<protein>
    <submittedName>
        <fullName evidence="1">Uncharacterized protein</fullName>
    </submittedName>
</protein>
<evidence type="ECO:0000313" key="2">
    <source>
        <dbReference type="Proteomes" id="UP001240678"/>
    </source>
</evidence>
<dbReference type="AlphaFoldDB" id="A0AAI9YFE2"/>
<organism evidence="1 2">
    <name type="scientific">Colletotrichum costaricense</name>
    <dbReference type="NCBI Taxonomy" id="1209916"/>
    <lineage>
        <taxon>Eukaryota</taxon>
        <taxon>Fungi</taxon>
        <taxon>Dikarya</taxon>
        <taxon>Ascomycota</taxon>
        <taxon>Pezizomycotina</taxon>
        <taxon>Sordariomycetes</taxon>
        <taxon>Hypocreomycetidae</taxon>
        <taxon>Glomerellales</taxon>
        <taxon>Glomerellaceae</taxon>
        <taxon>Colletotrichum</taxon>
        <taxon>Colletotrichum acutatum species complex</taxon>
    </lineage>
</organism>
<dbReference type="Proteomes" id="UP001240678">
    <property type="component" value="Unassembled WGS sequence"/>
</dbReference>